<accession>A0ABV8CFI0</accession>
<comment type="caution">
    <text evidence="1">The sequence shown here is derived from an EMBL/GenBank/DDBJ whole genome shotgun (WGS) entry which is preliminary data.</text>
</comment>
<dbReference type="Pfam" id="PF03682">
    <property type="entry name" value="UPF0158"/>
    <property type="match status" value="1"/>
</dbReference>
<keyword evidence="2" id="KW-1185">Reference proteome</keyword>
<dbReference type="RefSeq" id="WP_382342920.1">
    <property type="nucleotide sequence ID" value="NZ_JBHSAB010000019.1"/>
</dbReference>
<dbReference type="InterPro" id="IPR005361">
    <property type="entry name" value="UPF0158"/>
</dbReference>
<name>A0ABV8CFI0_9GAMM</name>
<dbReference type="Proteomes" id="UP001595758">
    <property type="component" value="Unassembled WGS sequence"/>
</dbReference>
<evidence type="ECO:0000313" key="2">
    <source>
        <dbReference type="Proteomes" id="UP001595758"/>
    </source>
</evidence>
<protein>
    <submittedName>
        <fullName evidence="1">UPF0158 family protein</fullName>
    </submittedName>
</protein>
<reference evidence="2" key="1">
    <citation type="journal article" date="2019" name="Int. J. Syst. Evol. Microbiol.">
        <title>The Global Catalogue of Microorganisms (GCM) 10K type strain sequencing project: providing services to taxonomists for standard genome sequencing and annotation.</title>
        <authorList>
            <consortium name="The Broad Institute Genomics Platform"/>
            <consortium name="The Broad Institute Genome Sequencing Center for Infectious Disease"/>
            <person name="Wu L."/>
            <person name="Ma J."/>
        </authorList>
    </citation>
    <scope>NUCLEOTIDE SEQUENCE [LARGE SCALE GENOMIC DNA]</scope>
    <source>
        <strain evidence="2">CCUG 59858</strain>
    </source>
</reference>
<organism evidence="1 2">
    <name type="scientific">Legionella dresdenensis</name>
    <dbReference type="NCBI Taxonomy" id="450200"/>
    <lineage>
        <taxon>Bacteria</taxon>
        <taxon>Pseudomonadati</taxon>
        <taxon>Pseudomonadota</taxon>
        <taxon>Gammaproteobacteria</taxon>
        <taxon>Legionellales</taxon>
        <taxon>Legionellaceae</taxon>
        <taxon>Legionella</taxon>
    </lineage>
</organism>
<gene>
    <name evidence="1" type="ORF">ACFORL_08225</name>
</gene>
<proteinExistence type="predicted"/>
<sequence>MNKVKLSDIINALEFQFDESSSFIDKRTNEVCVISDEELSYAEDGNDDYPGWMEENIAIAKAYLEDDSNFIALPLQEEVNEYRIMENFANSITDKHNQDKLFIALSGKGAFRRFKDTVNFLGIADGWYKYRDDQYKKFALEWCEMNGIEVSDN</sequence>
<evidence type="ECO:0000313" key="1">
    <source>
        <dbReference type="EMBL" id="MFC3909058.1"/>
    </source>
</evidence>
<dbReference type="EMBL" id="JBHSAB010000019">
    <property type="protein sequence ID" value="MFC3909058.1"/>
    <property type="molecule type" value="Genomic_DNA"/>
</dbReference>